<feature type="disulfide bond" evidence="6">
    <location>
        <begin position="81"/>
        <end position="90"/>
    </location>
</feature>
<dbReference type="PANTHER" id="PTHR24049">
    <property type="entry name" value="CRUMBS FAMILY MEMBER"/>
    <property type="match status" value="1"/>
</dbReference>
<protein>
    <submittedName>
        <fullName evidence="9">Neurogenic locus notch homolog protein 2-like</fullName>
    </submittedName>
</protein>
<evidence type="ECO:0000256" key="6">
    <source>
        <dbReference type="PROSITE-ProRule" id="PRU00076"/>
    </source>
</evidence>
<keyword evidence="5" id="KW-0325">Glycoprotein</keyword>
<dbReference type="PROSITE" id="PS01186">
    <property type="entry name" value="EGF_2"/>
    <property type="match status" value="3"/>
</dbReference>
<feature type="domain" description="EGF-like" evidence="7">
    <location>
        <begin position="256"/>
        <end position="292"/>
    </location>
</feature>
<feature type="domain" description="EGF-like" evidence="7">
    <location>
        <begin position="456"/>
        <end position="487"/>
    </location>
</feature>
<feature type="disulfide bond" evidence="6">
    <location>
        <begin position="119"/>
        <end position="128"/>
    </location>
</feature>
<dbReference type="SUPFAM" id="SSF57196">
    <property type="entry name" value="EGF/Laminin"/>
    <property type="match status" value="6"/>
</dbReference>
<keyword evidence="2" id="KW-0732">Signal</keyword>
<dbReference type="InterPro" id="IPR051022">
    <property type="entry name" value="Notch_Cell-Fate_Det"/>
</dbReference>
<dbReference type="KEGG" id="osn:115231991"/>
<dbReference type="PANTHER" id="PTHR24049:SF22">
    <property type="entry name" value="DROSOPHILA CRUMBS HOMOLOG"/>
    <property type="match status" value="1"/>
</dbReference>
<evidence type="ECO:0000256" key="3">
    <source>
        <dbReference type="ARBA" id="ARBA00022737"/>
    </source>
</evidence>
<dbReference type="PRINTS" id="PR01983">
    <property type="entry name" value="NOTCH"/>
</dbReference>
<gene>
    <name evidence="9" type="primary">LOC115231991</name>
</gene>
<dbReference type="InterPro" id="IPR013111">
    <property type="entry name" value="EGF_extracell"/>
</dbReference>
<keyword evidence="8" id="KW-1185">Reference proteome</keyword>
<feature type="disulfide bond" evidence="6">
    <location>
        <begin position="458"/>
        <end position="468"/>
    </location>
</feature>
<dbReference type="PROSITE" id="PS01187">
    <property type="entry name" value="EGF_CA"/>
    <property type="match status" value="2"/>
</dbReference>
<comment type="caution">
    <text evidence="6">Lacks conserved residue(s) required for the propagation of feature annotation.</text>
</comment>
<dbReference type="Gene3D" id="2.10.25.10">
    <property type="entry name" value="Laminin"/>
    <property type="match status" value="7"/>
</dbReference>
<evidence type="ECO:0000259" key="7">
    <source>
        <dbReference type="PROSITE" id="PS50026"/>
    </source>
</evidence>
<dbReference type="FunFam" id="2.10.25.10:FF:000125">
    <property type="entry name" value="Neurogenic locus notch protein-like"/>
    <property type="match status" value="1"/>
</dbReference>
<evidence type="ECO:0000256" key="2">
    <source>
        <dbReference type="ARBA" id="ARBA00022729"/>
    </source>
</evidence>
<dbReference type="InterPro" id="IPR018097">
    <property type="entry name" value="EGF_Ca-bd_CS"/>
</dbReference>
<reference evidence="9" key="1">
    <citation type="submission" date="2025-08" db="UniProtKB">
        <authorList>
            <consortium name="RefSeq"/>
        </authorList>
    </citation>
    <scope>IDENTIFICATION</scope>
</reference>
<dbReference type="AlphaFoldDB" id="A0A6P7U1A1"/>
<evidence type="ECO:0000256" key="1">
    <source>
        <dbReference type="ARBA" id="ARBA00022536"/>
    </source>
</evidence>
<dbReference type="GO" id="GO:0005509">
    <property type="term" value="F:calcium ion binding"/>
    <property type="evidence" value="ECO:0007669"/>
    <property type="project" value="InterPro"/>
</dbReference>
<dbReference type="PROSITE" id="PS50026">
    <property type="entry name" value="EGF_3"/>
    <property type="match status" value="7"/>
</dbReference>
<feature type="domain" description="EGF-like" evidence="7">
    <location>
        <begin position="16"/>
        <end position="51"/>
    </location>
</feature>
<feature type="disulfide bond" evidence="6">
    <location>
        <begin position="41"/>
        <end position="50"/>
    </location>
</feature>
<dbReference type="Pfam" id="PF07645">
    <property type="entry name" value="EGF_CA"/>
    <property type="match status" value="1"/>
</dbReference>
<dbReference type="InterPro" id="IPR001881">
    <property type="entry name" value="EGF-like_Ca-bd_dom"/>
</dbReference>
<feature type="domain" description="EGF-like" evidence="7">
    <location>
        <begin position="93"/>
        <end position="129"/>
    </location>
</feature>
<evidence type="ECO:0000256" key="5">
    <source>
        <dbReference type="ARBA" id="ARBA00023180"/>
    </source>
</evidence>
<keyword evidence="3" id="KW-0677">Repeat</keyword>
<dbReference type="FunFam" id="2.10.25.10:FF:000472">
    <property type="entry name" value="Uncharacterized protein, isoform A"/>
    <property type="match status" value="1"/>
</dbReference>
<dbReference type="PROSITE" id="PS00022">
    <property type="entry name" value="EGF_1"/>
    <property type="match status" value="7"/>
</dbReference>
<feature type="domain" description="EGF-like" evidence="7">
    <location>
        <begin position="53"/>
        <end position="91"/>
    </location>
</feature>
<dbReference type="InterPro" id="IPR000152">
    <property type="entry name" value="EGF-type_Asp/Asn_hydroxyl_site"/>
</dbReference>
<feature type="domain" description="EGF-like" evidence="7">
    <location>
        <begin position="365"/>
        <end position="402"/>
    </location>
</feature>
<feature type="disulfide bond" evidence="6">
    <location>
        <begin position="282"/>
        <end position="291"/>
    </location>
</feature>
<feature type="disulfide bond" evidence="6">
    <location>
        <begin position="352"/>
        <end position="361"/>
    </location>
</feature>
<name>A0A6P7U1A1_9MOLL</name>
<evidence type="ECO:0000256" key="4">
    <source>
        <dbReference type="ARBA" id="ARBA00023157"/>
    </source>
</evidence>
<proteinExistence type="predicted"/>
<feature type="domain" description="EGF-like" evidence="7">
    <location>
        <begin position="316"/>
        <end position="362"/>
    </location>
</feature>
<dbReference type="SMART" id="SM00181">
    <property type="entry name" value="EGF"/>
    <property type="match status" value="9"/>
</dbReference>
<keyword evidence="4 6" id="KW-1015">Disulfide bond</keyword>
<dbReference type="SMART" id="SM00179">
    <property type="entry name" value="EGF_CA"/>
    <property type="match status" value="4"/>
</dbReference>
<evidence type="ECO:0000313" key="9">
    <source>
        <dbReference type="RefSeq" id="XP_029657723.1"/>
    </source>
</evidence>
<accession>A0A6P7U1A1</accession>
<keyword evidence="1 6" id="KW-0245">EGF-like domain</keyword>
<feature type="disulfide bond" evidence="6">
    <location>
        <begin position="392"/>
        <end position="401"/>
    </location>
</feature>
<dbReference type="InterPro" id="IPR049883">
    <property type="entry name" value="NOTCH1_EGF-like"/>
</dbReference>
<dbReference type="CDD" id="cd00054">
    <property type="entry name" value="EGF_CA"/>
    <property type="match status" value="2"/>
</dbReference>
<dbReference type="Pfam" id="PF07974">
    <property type="entry name" value="EGF_2"/>
    <property type="match status" value="1"/>
</dbReference>
<dbReference type="Proteomes" id="UP000515154">
    <property type="component" value="Unplaced"/>
</dbReference>
<dbReference type="PROSITE" id="PS00010">
    <property type="entry name" value="ASX_HYDROXYL"/>
    <property type="match status" value="2"/>
</dbReference>
<evidence type="ECO:0000313" key="8">
    <source>
        <dbReference type="Proteomes" id="UP000515154"/>
    </source>
</evidence>
<dbReference type="RefSeq" id="XP_029657723.1">
    <property type="nucleotide sequence ID" value="XM_029801863.1"/>
</dbReference>
<dbReference type="Pfam" id="PF00008">
    <property type="entry name" value="EGF"/>
    <property type="match status" value="1"/>
</dbReference>
<organism evidence="8 9">
    <name type="scientific">Octopus sinensis</name>
    <name type="common">East Asian common octopus</name>
    <dbReference type="NCBI Taxonomy" id="2607531"/>
    <lineage>
        <taxon>Eukaryota</taxon>
        <taxon>Metazoa</taxon>
        <taxon>Spiralia</taxon>
        <taxon>Lophotrochozoa</taxon>
        <taxon>Mollusca</taxon>
        <taxon>Cephalopoda</taxon>
        <taxon>Coleoidea</taxon>
        <taxon>Octopodiformes</taxon>
        <taxon>Octopoda</taxon>
        <taxon>Incirrata</taxon>
        <taxon>Octopodidae</taxon>
        <taxon>Octopus</taxon>
    </lineage>
</organism>
<dbReference type="InterPro" id="IPR000742">
    <property type="entry name" value="EGF"/>
</dbReference>
<sequence length="489" mass="54424">MVLCAKIHCERTNCKYHQKCFSGEICKNGGFCIDNTNLCLCPPGFTGPQCQNDINECSHVVPRCKNNGICHNTHGGFTCECQNGFHGTLCEIPKSLCHENYCLFNGLCTEQDQVPVCHCQPGRIGHRCQNIDTCSESKSHCPINTICSLNLSENKVECLPLVKNQLEGNQLVPTTTVPCLDCKNGICLNGKCLCNSNYYGKSCEYSQDLSKTRCENGGVFLTTRNRCLCPIGFVAQINKSDRICMKGYKGEDCSVQIDNCSPNPCQNNGTCINHVNSFTCQCLSQYTGLHCEQIEQKYSKSSFPIGFRGENYKKSILGKCLVNPCENGGVCISQNLSHFGNLAIKNKFHCFCVPGTRGILCEQFAFDLCLSNPCKNEGTCVQISPTKTVCKCRPFFFGRYCEASTVDCRFADCFMPWTEKCVFTSNSKKTTCICHEGYSGNQCSFRNQDCPTGSCDFCPLHCQNRGKCRTNFDGHSFCDCPQNYYGELY</sequence>